<dbReference type="Proteomes" id="UP000195521">
    <property type="component" value="Unassembled WGS sequence"/>
</dbReference>
<organism evidence="2 3">
    <name type="scientific">Plasmodium gonderi</name>
    <dbReference type="NCBI Taxonomy" id="77519"/>
    <lineage>
        <taxon>Eukaryota</taxon>
        <taxon>Sar</taxon>
        <taxon>Alveolata</taxon>
        <taxon>Apicomplexa</taxon>
        <taxon>Aconoidasida</taxon>
        <taxon>Haemosporida</taxon>
        <taxon>Plasmodiidae</taxon>
        <taxon>Plasmodium</taxon>
        <taxon>Plasmodium (Plasmodium)</taxon>
    </lineage>
</organism>
<feature type="compositionally biased region" description="Acidic residues" evidence="1">
    <location>
        <begin position="940"/>
        <end position="999"/>
    </location>
</feature>
<evidence type="ECO:0000256" key="1">
    <source>
        <dbReference type="SAM" id="MobiDB-lite"/>
    </source>
</evidence>
<dbReference type="GO" id="GO:0000056">
    <property type="term" value="P:ribosomal small subunit export from nucleus"/>
    <property type="evidence" value="ECO:0007669"/>
    <property type="project" value="TreeGrafter"/>
</dbReference>
<feature type="region of interest" description="Disordered" evidence="1">
    <location>
        <begin position="17"/>
        <end position="40"/>
    </location>
</feature>
<dbReference type="GO" id="GO:0000472">
    <property type="term" value="P:endonucleolytic cleavage to generate mature 5'-end of SSU-rRNA from (SSU-rRNA, 5.8S rRNA, LSU-rRNA)"/>
    <property type="evidence" value="ECO:0007669"/>
    <property type="project" value="TreeGrafter"/>
</dbReference>
<dbReference type="GO" id="GO:0005730">
    <property type="term" value="C:nucleolus"/>
    <property type="evidence" value="ECO:0007669"/>
    <property type="project" value="TreeGrafter"/>
</dbReference>
<gene>
    <name evidence="2" type="ORF">PGO_110330</name>
</gene>
<feature type="compositionally biased region" description="Basic and acidic residues" evidence="1">
    <location>
        <begin position="1014"/>
        <end position="1056"/>
    </location>
</feature>
<dbReference type="OrthoDB" id="392571at2759"/>
<dbReference type="OMA" id="CEKIAHT"/>
<dbReference type="EMBL" id="BDQF01000012">
    <property type="protein sequence ID" value="GAW81584.1"/>
    <property type="molecule type" value="Genomic_DNA"/>
</dbReference>
<proteinExistence type="predicted"/>
<dbReference type="GO" id="GO:0000447">
    <property type="term" value="P:endonucleolytic cleavage in ITS1 to separate SSU-rRNA from 5.8S rRNA and LSU-rRNA from tricistronic rRNA transcript (SSU-rRNA, 5.8S rRNA, LSU-rRNA)"/>
    <property type="evidence" value="ECO:0007669"/>
    <property type="project" value="TreeGrafter"/>
</dbReference>
<keyword evidence="3" id="KW-1185">Reference proteome</keyword>
<feature type="region of interest" description="Disordered" evidence="1">
    <location>
        <begin position="911"/>
        <end position="1056"/>
    </location>
</feature>
<dbReference type="AlphaFoldDB" id="A0A1Y1JNF7"/>
<feature type="compositionally biased region" description="Basic and acidic residues" evidence="1">
    <location>
        <begin position="374"/>
        <end position="393"/>
    </location>
</feature>
<dbReference type="PANTHER" id="PTHR13102:SF0">
    <property type="entry name" value="NUCLEOLAR PROTEIN 9"/>
    <property type="match status" value="1"/>
</dbReference>
<feature type="region of interest" description="Disordered" evidence="1">
    <location>
        <begin position="718"/>
        <end position="744"/>
    </location>
</feature>
<sequence length="1095" mass="128494">MNGFRANTNSKKWKYFNNRRNTTRNDKNGRFRGNNENSKRKETKNVEEIVEYLNNISYILNEKYEKYFVYELKEENLKKGNKCFGAINLNYSYNLEDDICILIKIKDEIENNEKELINQRKCSKIMEKIIYYCFFLLKCNEKDMKNNEISARGNEISTRSNEISTRSNEISIQCLEIYNHFLHVVCSDYLHLATSSYGSHFVQTVICVYTFFKKFEEKYIDEMKNRNRNYQEMCIYFKEICNVTTENIFPLMLHKSGTHVLRSFMYSLCGYLNISISNISFRKSKIRSTNTRTELKYMDKGYAGNCRSNTSGDNAMLYEYMNIIVQKVTEEIVNPRVSLSAKNLLYQYVFYDEMEISHAGDGSGGSDANGRSDGNGRSDAHDVCKDSSHNEKERKTFGENKYIMESLSQHLIPPLLYNTYSVPALGTLFELLREKNIECNKLLSEILLIDKTKKYFINQARENCKCYEESPLKQMLSILIKLDGPSIMIEKMLKMNSEPIFYVFNVYILKNINSLVCDNAYSNLVMNNYLTLEYITEEMFDLLIKNIDIDMIIRRKKFNVLRGLFDLSQFYKRNCKLLLNKLLRWLQVDGTAIGSTSGATNSGWKFLWICILCMRRHEDLHPILRDMFNEERKKLSIEEHQIDKSNLNNYNFYDYIKIDTNGYYIMTHILSFPRDSITPVTNSFKQFCNFLKIVNTNRASEKDIEKYNNFVQMFTETHDGGGEGRGGADNPTQEEGEKDVNTESKEKVVVGWRNNAWPDQTRSGGKSTANDVRKKVKPFVRKNTELRGNILLYFCCDKNLSILCEKIAHTFNLINEKYLRNFILIFRNEYGKIASHYIGAHTVVTFFKLGSDDIKKNILDALVENDITVYNSYIKNFMKLKEYKKTKTISTNSKKYLKAKEMFKDILTTSKERDEREEEEKVVGKVKSVQTVESHTRDSENEEAAEEEIEEEEKEEKEVNEEEEKEEKEVNEEEEKEEEEKEEEEIEEEEEVNEEEKEEENEKKEDPEDMEDEGGFHEDYKVASSDETRSADWLGKENFHQDGEGQNDSKDSRVGDEGYMNLITDFIKNSKKKNRKRKKEKEKIDHVLGKIAKYS</sequence>
<reference evidence="3" key="1">
    <citation type="submission" date="2017-04" db="EMBL/GenBank/DDBJ databases">
        <title>Plasmodium gonderi genome.</title>
        <authorList>
            <person name="Arisue N."/>
            <person name="Honma H."/>
            <person name="Kawai S."/>
            <person name="Tougan T."/>
            <person name="Tanabe K."/>
            <person name="Horii T."/>
        </authorList>
    </citation>
    <scope>NUCLEOTIDE SEQUENCE [LARGE SCALE GENOMIC DNA]</scope>
    <source>
        <strain evidence="3">ATCC 30045</strain>
    </source>
</reference>
<evidence type="ECO:0000313" key="3">
    <source>
        <dbReference type="Proteomes" id="UP000195521"/>
    </source>
</evidence>
<dbReference type="GO" id="GO:0003723">
    <property type="term" value="F:RNA binding"/>
    <property type="evidence" value="ECO:0007669"/>
    <property type="project" value="InterPro"/>
</dbReference>
<name>A0A1Y1JNF7_PLAGO</name>
<evidence type="ECO:0000313" key="2">
    <source>
        <dbReference type="EMBL" id="GAW81584.1"/>
    </source>
</evidence>
<dbReference type="RefSeq" id="XP_028544173.1">
    <property type="nucleotide sequence ID" value="XM_028688372.1"/>
</dbReference>
<dbReference type="GeneID" id="39748312"/>
<dbReference type="GO" id="GO:0030688">
    <property type="term" value="C:preribosome, small subunit precursor"/>
    <property type="evidence" value="ECO:0007669"/>
    <property type="project" value="TreeGrafter"/>
</dbReference>
<dbReference type="GO" id="GO:0030686">
    <property type="term" value="C:90S preribosome"/>
    <property type="evidence" value="ECO:0007669"/>
    <property type="project" value="TreeGrafter"/>
</dbReference>
<protein>
    <submittedName>
        <fullName evidence="2">Uncharacterized protein</fullName>
    </submittedName>
</protein>
<feature type="compositionally biased region" description="Basic and acidic residues" evidence="1">
    <location>
        <begin position="911"/>
        <end position="923"/>
    </location>
</feature>
<comment type="caution">
    <text evidence="2">The sequence shown here is derived from an EMBL/GenBank/DDBJ whole genome shotgun (WGS) entry which is preliminary data.</text>
</comment>
<dbReference type="PANTHER" id="PTHR13102">
    <property type="entry name" value="NUCLEOLAR PROTEIN 9"/>
    <property type="match status" value="1"/>
</dbReference>
<dbReference type="GO" id="GO:0000480">
    <property type="term" value="P:endonucleolytic cleavage in 5'-ETS of tricistronic rRNA transcript (SSU-rRNA, 5.8S rRNA, LSU-rRNA)"/>
    <property type="evidence" value="ECO:0007669"/>
    <property type="project" value="TreeGrafter"/>
</dbReference>
<accession>A0A1Y1JNF7</accession>
<dbReference type="InterPro" id="IPR040000">
    <property type="entry name" value="NOP9"/>
</dbReference>
<feature type="region of interest" description="Disordered" evidence="1">
    <location>
        <begin position="361"/>
        <end position="393"/>
    </location>
</feature>